<feature type="region of interest" description="Disordered" evidence="1">
    <location>
        <begin position="86"/>
        <end position="130"/>
    </location>
</feature>
<evidence type="ECO:0000313" key="4">
    <source>
        <dbReference type="Proteomes" id="UP001169027"/>
    </source>
</evidence>
<keyword evidence="2" id="KW-1133">Transmembrane helix</keyword>
<evidence type="ECO:0000256" key="1">
    <source>
        <dbReference type="SAM" id="MobiDB-lite"/>
    </source>
</evidence>
<keyword evidence="2" id="KW-0812">Transmembrane</keyword>
<sequence>MDARTLNPVGSDALALADVIAPAMTGALTTIAEWVGIVVAALSLCLLGAVIWAVQLDYEVIAVTPAGALVPLDQLDKKNEESIRARLAANAPSGQASPGAAAPVAPGLDSHAARATQTNPTPRKRESSKE</sequence>
<gene>
    <name evidence="3" type="ORF">Q2T77_25465</name>
</gene>
<protein>
    <submittedName>
        <fullName evidence="3">Uncharacterized protein</fullName>
    </submittedName>
</protein>
<feature type="compositionally biased region" description="Low complexity" evidence="1">
    <location>
        <begin position="88"/>
        <end position="107"/>
    </location>
</feature>
<feature type="transmembrane region" description="Helical" evidence="2">
    <location>
        <begin position="34"/>
        <end position="54"/>
    </location>
</feature>
<reference evidence="3" key="1">
    <citation type="submission" date="2023-06" db="EMBL/GenBank/DDBJ databases">
        <authorList>
            <person name="Jiang Y."/>
            <person name="Liu Q."/>
        </authorList>
    </citation>
    <scope>NUCLEOTIDE SEQUENCE</scope>
    <source>
        <strain evidence="3">CGMCC 1.12090</strain>
    </source>
</reference>
<comment type="caution">
    <text evidence="3">The sequence shown here is derived from an EMBL/GenBank/DDBJ whole genome shotgun (WGS) entry which is preliminary data.</text>
</comment>
<keyword evidence="2" id="KW-0472">Membrane</keyword>
<organism evidence="3 4">
    <name type="scientific">Variovorax ginsengisoli</name>
    <dbReference type="NCBI Taxonomy" id="363844"/>
    <lineage>
        <taxon>Bacteria</taxon>
        <taxon>Pseudomonadati</taxon>
        <taxon>Pseudomonadota</taxon>
        <taxon>Betaproteobacteria</taxon>
        <taxon>Burkholderiales</taxon>
        <taxon>Comamonadaceae</taxon>
        <taxon>Variovorax</taxon>
    </lineage>
</organism>
<keyword evidence="4" id="KW-1185">Reference proteome</keyword>
<evidence type="ECO:0000313" key="3">
    <source>
        <dbReference type="EMBL" id="MDO1535637.1"/>
    </source>
</evidence>
<dbReference type="Proteomes" id="UP001169027">
    <property type="component" value="Unassembled WGS sequence"/>
</dbReference>
<dbReference type="EMBL" id="JAUKVY010000021">
    <property type="protein sequence ID" value="MDO1535637.1"/>
    <property type="molecule type" value="Genomic_DNA"/>
</dbReference>
<name>A0ABT8SBQ9_9BURK</name>
<dbReference type="RefSeq" id="WP_301813416.1">
    <property type="nucleotide sequence ID" value="NZ_JAUJZH010000021.1"/>
</dbReference>
<accession>A0ABT8SBQ9</accession>
<proteinExistence type="predicted"/>
<evidence type="ECO:0000256" key="2">
    <source>
        <dbReference type="SAM" id="Phobius"/>
    </source>
</evidence>